<dbReference type="PANTHER" id="PTHR11537:SF254">
    <property type="entry name" value="POTASSIUM VOLTAGE-GATED CHANNEL PROTEIN SHAB"/>
    <property type="match status" value="1"/>
</dbReference>
<keyword evidence="6" id="KW-0472">Membrane</keyword>
<dbReference type="EMBL" id="BLXT01005873">
    <property type="protein sequence ID" value="GFO26882.1"/>
    <property type="molecule type" value="Genomic_DNA"/>
</dbReference>
<keyword evidence="2" id="KW-0813">Transport</keyword>
<dbReference type="InterPro" id="IPR028325">
    <property type="entry name" value="VG_K_chnl"/>
</dbReference>
<keyword evidence="10" id="KW-1185">Reference proteome</keyword>
<evidence type="ECO:0000256" key="7">
    <source>
        <dbReference type="ARBA" id="ARBA00023303"/>
    </source>
</evidence>
<name>A0AAV4C6K5_9GAST</name>
<dbReference type="InterPro" id="IPR003974">
    <property type="entry name" value="K_chnl_volt-dep_Kv3"/>
</dbReference>
<sequence length="313" mass="35523">MADSTKDAQPDKNQWLLKDVFGSSEFKSLHTSPQQDSSDTIKMNSFHPQPVDAGLQNGNVAATLNLNGTRFDIGQEIFCRLAPRLLAMGANTTSIEYSQDVFTSSPTAATLVEKFPLGENSRILENSSPIVAREYFLERHASSFVHILDYFQYGKLHLPPDVCPYVFRRELQHWGVDPTVMSDCCQRRYLSFLDDQETLREFDTSFTSSSHNLYSSRGAGKHPSAWTQLRMRGWAILDDPCSSVWARQAQPNANILVLISVRLSECIFYKYHNFGANKFCRHVNASSGLRVHLNYDRCRKIAPQNSKLKRYGP</sequence>
<reference evidence="9 10" key="1">
    <citation type="journal article" date="2021" name="Elife">
        <title>Chloroplast acquisition without the gene transfer in kleptoplastic sea slugs, Plakobranchus ocellatus.</title>
        <authorList>
            <person name="Maeda T."/>
            <person name="Takahashi S."/>
            <person name="Yoshida T."/>
            <person name="Shimamura S."/>
            <person name="Takaki Y."/>
            <person name="Nagai Y."/>
            <person name="Toyoda A."/>
            <person name="Suzuki Y."/>
            <person name="Arimoto A."/>
            <person name="Ishii H."/>
            <person name="Satoh N."/>
            <person name="Nishiyama T."/>
            <person name="Hasebe M."/>
            <person name="Maruyama T."/>
            <person name="Minagawa J."/>
            <person name="Obokata J."/>
            <person name="Shigenobu S."/>
        </authorList>
    </citation>
    <scope>NUCLEOTIDE SEQUENCE [LARGE SCALE GENOMIC DNA]</scope>
</reference>
<evidence type="ECO:0000313" key="10">
    <source>
        <dbReference type="Proteomes" id="UP000735302"/>
    </source>
</evidence>
<keyword evidence="4" id="KW-1133">Transmembrane helix</keyword>
<dbReference type="GO" id="GO:0005249">
    <property type="term" value="F:voltage-gated potassium channel activity"/>
    <property type="evidence" value="ECO:0007669"/>
    <property type="project" value="InterPro"/>
</dbReference>
<dbReference type="Gene3D" id="3.30.710.10">
    <property type="entry name" value="Potassium Channel Kv1.1, Chain A"/>
    <property type="match status" value="1"/>
</dbReference>
<dbReference type="InterPro" id="IPR011333">
    <property type="entry name" value="SKP1/BTB/POZ_sf"/>
</dbReference>
<dbReference type="InterPro" id="IPR003131">
    <property type="entry name" value="T1-type_BTB"/>
</dbReference>
<comment type="subcellular location">
    <subcellularLocation>
        <location evidence="1">Membrane</location>
        <topology evidence="1">Multi-pass membrane protein</topology>
    </subcellularLocation>
</comment>
<organism evidence="9 10">
    <name type="scientific">Plakobranchus ocellatus</name>
    <dbReference type="NCBI Taxonomy" id="259542"/>
    <lineage>
        <taxon>Eukaryota</taxon>
        <taxon>Metazoa</taxon>
        <taxon>Spiralia</taxon>
        <taxon>Lophotrochozoa</taxon>
        <taxon>Mollusca</taxon>
        <taxon>Gastropoda</taxon>
        <taxon>Heterobranchia</taxon>
        <taxon>Euthyneura</taxon>
        <taxon>Panpulmonata</taxon>
        <taxon>Sacoglossa</taxon>
        <taxon>Placobranchoidea</taxon>
        <taxon>Plakobranchidae</taxon>
        <taxon>Plakobranchus</taxon>
    </lineage>
</organism>
<accession>A0AAV4C6K5</accession>
<dbReference type="GO" id="GO:0008076">
    <property type="term" value="C:voltage-gated potassium channel complex"/>
    <property type="evidence" value="ECO:0007669"/>
    <property type="project" value="InterPro"/>
</dbReference>
<dbReference type="PRINTS" id="PR01498">
    <property type="entry name" value="SHAWCHANNEL"/>
</dbReference>
<evidence type="ECO:0000313" key="9">
    <source>
        <dbReference type="EMBL" id="GFO26882.1"/>
    </source>
</evidence>
<comment type="caution">
    <text evidence="9">The sequence shown here is derived from an EMBL/GenBank/DDBJ whole genome shotgun (WGS) entry which is preliminary data.</text>
</comment>
<proteinExistence type="predicted"/>
<dbReference type="Pfam" id="PF02214">
    <property type="entry name" value="BTB_2"/>
    <property type="match status" value="1"/>
</dbReference>
<evidence type="ECO:0000256" key="5">
    <source>
        <dbReference type="ARBA" id="ARBA00023065"/>
    </source>
</evidence>
<dbReference type="GO" id="GO:0001508">
    <property type="term" value="P:action potential"/>
    <property type="evidence" value="ECO:0007669"/>
    <property type="project" value="TreeGrafter"/>
</dbReference>
<evidence type="ECO:0000256" key="4">
    <source>
        <dbReference type="ARBA" id="ARBA00022989"/>
    </source>
</evidence>
<evidence type="ECO:0000256" key="1">
    <source>
        <dbReference type="ARBA" id="ARBA00004141"/>
    </source>
</evidence>
<keyword evidence="5" id="KW-0406">Ion transport</keyword>
<protein>
    <submittedName>
        <fullName evidence="9">Potassium voltage gated channel protein shaw</fullName>
    </submittedName>
</protein>
<gene>
    <name evidence="9" type="ORF">PoB_005338700</name>
</gene>
<keyword evidence="7" id="KW-0407">Ion channel</keyword>
<dbReference type="GO" id="GO:0051260">
    <property type="term" value="P:protein homooligomerization"/>
    <property type="evidence" value="ECO:0007669"/>
    <property type="project" value="InterPro"/>
</dbReference>
<evidence type="ECO:0000256" key="2">
    <source>
        <dbReference type="ARBA" id="ARBA00022448"/>
    </source>
</evidence>
<dbReference type="AlphaFoldDB" id="A0AAV4C6K5"/>
<evidence type="ECO:0000256" key="6">
    <source>
        <dbReference type="ARBA" id="ARBA00023136"/>
    </source>
</evidence>
<feature type="domain" description="Potassium channel tetramerisation-type BTB" evidence="8">
    <location>
        <begin position="131"/>
        <end position="184"/>
    </location>
</feature>
<dbReference type="Proteomes" id="UP000735302">
    <property type="component" value="Unassembled WGS sequence"/>
</dbReference>
<dbReference type="SUPFAM" id="SSF54695">
    <property type="entry name" value="POZ domain"/>
    <property type="match status" value="1"/>
</dbReference>
<evidence type="ECO:0000259" key="8">
    <source>
        <dbReference type="Pfam" id="PF02214"/>
    </source>
</evidence>
<keyword evidence="3" id="KW-0812">Transmembrane</keyword>
<dbReference type="PANTHER" id="PTHR11537">
    <property type="entry name" value="VOLTAGE-GATED POTASSIUM CHANNEL"/>
    <property type="match status" value="1"/>
</dbReference>
<evidence type="ECO:0000256" key="3">
    <source>
        <dbReference type="ARBA" id="ARBA00022692"/>
    </source>
</evidence>